<reference evidence="5" key="1">
    <citation type="journal article" date="2019" name="Int. J. Syst. Evol. Microbiol.">
        <title>The Global Catalogue of Microorganisms (GCM) 10K type strain sequencing project: providing services to taxonomists for standard genome sequencing and annotation.</title>
        <authorList>
            <consortium name="The Broad Institute Genomics Platform"/>
            <consortium name="The Broad Institute Genome Sequencing Center for Infectious Disease"/>
            <person name="Wu L."/>
            <person name="Ma J."/>
        </authorList>
    </citation>
    <scope>NUCLEOTIDE SEQUENCE [LARGE SCALE GENOMIC DNA]</scope>
    <source>
        <strain evidence="5">JCM 4805</strain>
    </source>
</reference>
<dbReference type="SUPFAM" id="SSF55729">
    <property type="entry name" value="Acyl-CoA N-acyltransferases (Nat)"/>
    <property type="match status" value="1"/>
</dbReference>
<evidence type="ECO:0000259" key="3">
    <source>
        <dbReference type="PROSITE" id="PS51186"/>
    </source>
</evidence>
<keyword evidence="1" id="KW-0808">Transferase</keyword>
<gene>
    <name evidence="4" type="ORF">GCM10010361_11640</name>
</gene>
<evidence type="ECO:0000313" key="5">
    <source>
        <dbReference type="Proteomes" id="UP001500909"/>
    </source>
</evidence>
<dbReference type="Proteomes" id="UP001500909">
    <property type="component" value="Unassembled WGS sequence"/>
</dbReference>
<dbReference type="PROSITE" id="PS51186">
    <property type="entry name" value="GNAT"/>
    <property type="match status" value="1"/>
</dbReference>
<keyword evidence="5" id="KW-1185">Reference proteome</keyword>
<name>A0ABP3JCS5_9ACTN</name>
<dbReference type="PANTHER" id="PTHR43877:SF1">
    <property type="entry name" value="ACETYLTRANSFERASE"/>
    <property type="match status" value="1"/>
</dbReference>
<organism evidence="4 5">
    <name type="scientific">Streptomyces olivaceiscleroticus</name>
    <dbReference type="NCBI Taxonomy" id="68245"/>
    <lineage>
        <taxon>Bacteria</taxon>
        <taxon>Bacillati</taxon>
        <taxon>Actinomycetota</taxon>
        <taxon>Actinomycetes</taxon>
        <taxon>Kitasatosporales</taxon>
        <taxon>Streptomycetaceae</taxon>
        <taxon>Streptomyces</taxon>
    </lineage>
</organism>
<dbReference type="EMBL" id="BAAABY010000009">
    <property type="protein sequence ID" value="GAA0449282.1"/>
    <property type="molecule type" value="Genomic_DNA"/>
</dbReference>
<keyword evidence="2" id="KW-0012">Acyltransferase</keyword>
<evidence type="ECO:0000313" key="4">
    <source>
        <dbReference type="EMBL" id="GAA0449282.1"/>
    </source>
</evidence>
<accession>A0ABP3JCS5</accession>
<dbReference type="InterPro" id="IPR050832">
    <property type="entry name" value="Bact_Acetyltransf"/>
</dbReference>
<dbReference type="PANTHER" id="PTHR43877">
    <property type="entry name" value="AMINOALKYLPHOSPHONATE N-ACETYLTRANSFERASE-RELATED-RELATED"/>
    <property type="match status" value="1"/>
</dbReference>
<evidence type="ECO:0000256" key="1">
    <source>
        <dbReference type="ARBA" id="ARBA00022679"/>
    </source>
</evidence>
<dbReference type="Gene3D" id="3.40.630.30">
    <property type="match status" value="1"/>
</dbReference>
<proteinExistence type="predicted"/>
<dbReference type="InterPro" id="IPR000182">
    <property type="entry name" value="GNAT_dom"/>
</dbReference>
<comment type="caution">
    <text evidence="4">The sequence shown here is derived from an EMBL/GenBank/DDBJ whole genome shotgun (WGS) entry which is preliminary data.</text>
</comment>
<protein>
    <recommendedName>
        <fullName evidence="3">N-acetyltransferase domain-containing protein</fullName>
    </recommendedName>
</protein>
<dbReference type="Pfam" id="PF13673">
    <property type="entry name" value="Acetyltransf_10"/>
    <property type="match status" value="1"/>
</dbReference>
<dbReference type="CDD" id="cd04301">
    <property type="entry name" value="NAT_SF"/>
    <property type="match status" value="1"/>
</dbReference>
<sequence>MQIIHGAILAWVERSPRADSFHHLYCDDCGNGDDRGHRDRRDDCDGEQMGVLIRPALATEAETLSDLALRSKAHWGYGAAFLDACRDELTLGASEVARRRAAVADRGGHILGFTTLEEKPPTGVLGMLFVEPHAMGQGIGRLLFEYTVATGRELGFTQLTIDADPNAEPFYRAMGAVRVGNAPSGSIAGRMLPQMVVTIQP</sequence>
<dbReference type="InterPro" id="IPR016181">
    <property type="entry name" value="Acyl_CoA_acyltransferase"/>
</dbReference>
<feature type="domain" description="N-acetyltransferase" evidence="3">
    <location>
        <begin position="51"/>
        <end position="196"/>
    </location>
</feature>
<evidence type="ECO:0000256" key="2">
    <source>
        <dbReference type="ARBA" id="ARBA00023315"/>
    </source>
</evidence>